<protein>
    <submittedName>
        <fullName evidence="1">DNA-protecting protein DprA</fullName>
    </submittedName>
</protein>
<dbReference type="EMBL" id="SMOG01000037">
    <property type="protein sequence ID" value="TDF72458.1"/>
    <property type="molecule type" value="Genomic_DNA"/>
</dbReference>
<sequence length="329" mass="36644">MTDKFKAWLCLKSAFGTKPKTALELVKKYPHPEEYVGNPQHPIYEDDTISPQIKEQLLSAVHHPREEQIAKLCEHYEINAIFYGDEDYPLALANIILPPLILYYRGDLLKALNNISLAVVGTRKPTAYGKNACSKLLAPVCQREVTIVSGLAYGIDTVSHITALQNGAMTIAVLASGVENIYPPANRELAKEIINNGALVSEYEPGTKLESWNFPARNRIISALAPVTFVVEGSMTSGAMITAKHALEQNHDLIALPGEIYHPNAQGPNYLIKNGAQCITCPEDILYALGIEVEEREQLEFLPEISPDEQKIYDLFREEQRELSFDELL</sequence>
<reference evidence="1" key="1">
    <citation type="submission" date="2019-03" db="EMBL/GenBank/DDBJ databases">
        <title>Candidatus Syntrophosphaera thermopropionivorans: a novel player in syntrophic propionate oxidation during anaerobic digestion.</title>
        <authorList>
            <person name="Dyksma S."/>
        </authorList>
    </citation>
    <scope>NUCLEOTIDE SEQUENCE</scope>
    <source>
        <strain evidence="1">W5</strain>
    </source>
</reference>
<accession>A0AC61QHM4</accession>
<proteinExistence type="predicted"/>
<dbReference type="Proteomes" id="UP000294588">
    <property type="component" value="Unassembled WGS sequence"/>
</dbReference>
<feature type="non-terminal residue" evidence="1">
    <location>
        <position position="329"/>
    </location>
</feature>
<evidence type="ECO:0000313" key="2">
    <source>
        <dbReference type="Proteomes" id="UP000294588"/>
    </source>
</evidence>
<organism evidence="1 2">
    <name type="scientific">Candidatus Syntrophosphaera thermopropionivorans</name>
    <dbReference type="NCBI Taxonomy" id="2593015"/>
    <lineage>
        <taxon>Bacteria</taxon>
        <taxon>Pseudomonadati</taxon>
        <taxon>Candidatus Cloacimonadota</taxon>
        <taxon>Candidatus Cloacimonadia</taxon>
        <taxon>Candidatus Cloacimonadales</taxon>
        <taxon>Candidatus Cloacimonadaceae</taxon>
        <taxon>Candidatus Syntrophosphaera</taxon>
    </lineage>
</organism>
<gene>
    <name evidence="1" type="primary">dprA</name>
    <name evidence="1" type="ORF">E0946_06945</name>
</gene>
<keyword evidence="2" id="KW-1185">Reference proteome</keyword>
<comment type="caution">
    <text evidence="1">The sequence shown here is derived from an EMBL/GenBank/DDBJ whole genome shotgun (WGS) entry which is preliminary data.</text>
</comment>
<name>A0AC61QHM4_9BACT</name>
<evidence type="ECO:0000313" key="1">
    <source>
        <dbReference type="EMBL" id="TDF72458.1"/>
    </source>
</evidence>